<reference evidence="5" key="1">
    <citation type="submission" date="2013-10" db="EMBL/GenBank/DDBJ databases">
        <title>Genomic analysis of the causative agents of coccidiosis in chickens.</title>
        <authorList>
            <person name="Reid A.J."/>
            <person name="Blake D."/>
            <person name="Billington K."/>
            <person name="Browne H."/>
            <person name="Dunn M."/>
            <person name="Hung S."/>
            <person name="Kawahara F."/>
            <person name="Miranda-Saavedra D."/>
            <person name="Mourier T."/>
            <person name="Nagra H."/>
            <person name="Otto T.D."/>
            <person name="Rawlings N."/>
            <person name="Sanchez A."/>
            <person name="Sanders M."/>
            <person name="Subramaniam C."/>
            <person name="Tay Y."/>
            <person name="Dear P."/>
            <person name="Doerig C."/>
            <person name="Gruber A."/>
            <person name="Parkinson J."/>
            <person name="Shirley M."/>
            <person name="Wan K.L."/>
            <person name="Berriman M."/>
            <person name="Tomley F."/>
            <person name="Pain A."/>
        </authorList>
    </citation>
    <scope>NUCLEOTIDE SEQUENCE [LARGE SCALE GENOMIC DNA]</scope>
    <source>
        <strain evidence="5">Weybridge</strain>
    </source>
</reference>
<dbReference type="EMBL" id="HG720875">
    <property type="protein sequence ID" value="CDJ59820.1"/>
    <property type="molecule type" value="Genomic_DNA"/>
</dbReference>
<dbReference type="OMA" id="VEQMECP"/>
<feature type="compositionally biased region" description="Low complexity" evidence="3">
    <location>
        <begin position="714"/>
        <end position="727"/>
    </location>
</feature>
<dbReference type="GeneID" id="25336496"/>
<evidence type="ECO:0000259" key="4">
    <source>
        <dbReference type="PROSITE" id="PS50014"/>
    </source>
</evidence>
<keyword evidence="6" id="KW-1185">Reference proteome</keyword>
<dbReference type="SMART" id="SM00297">
    <property type="entry name" value="BROMO"/>
    <property type="match status" value="2"/>
</dbReference>
<protein>
    <submittedName>
        <fullName evidence="5">Bromodomain-containing protein, putative</fullName>
    </submittedName>
</protein>
<feature type="region of interest" description="Disordered" evidence="3">
    <location>
        <begin position="1091"/>
        <end position="1171"/>
    </location>
</feature>
<feature type="region of interest" description="Disordered" evidence="3">
    <location>
        <begin position="273"/>
        <end position="319"/>
    </location>
</feature>
<feature type="compositionally biased region" description="Low complexity" evidence="3">
    <location>
        <begin position="1091"/>
        <end position="1103"/>
    </location>
</feature>
<accession>U6MDR5</accession>
<feature type="region of interest" description="Disordered" evidence="3">
    <location>
        <begin position="163"/>
        <end position="188"/>
    </location>
</feature>
<proteinExistence type="predicted"/>
<dbReference type="Gene3D" id="1.20.920.10">
    <property type="entry name" value="Bromodomain-like"/>
    <property type="match status" value="3"/>
</dbReference>
<dbReference type="PROSITE" id="PS50014">
    <property type="entry name" value="BROMODOMAIN_2"/>
    <property type="match status" value="2"/>
</dbReference>
<dbReference type="VEuPathDB" id="ToxoDB:EMWEY_00025100"/>
<dbReference type="PANTHER" id="PTHR45926">
    <property type="entry name" value="OSJNBA0053K19.4 PROTEIN"/>
    <property type="match status" value="1"/>
</dbReference>
<feature type="region of interest" description="Disordered" evidence="3">
    <location>
        <begin position="208"/>
        <end position="229"/>
    </location>
</feature>
<feature type="compositionally biased region" description="Low complexity" evidence="3">
    <location>
        <begin position="1154"/>
        <end position="1171"/>
    </location>
</feature>
<evidence type="ECO:0000256" key="1">
    <source>
        <dbReference type="ARBA" id="ARBA00023117"/>
    </source>
</evidence>
<feature type="compositionally biased region" description="Low complexity" evidence="3">
    <location>
        <begin position="7"/>
        <end position="18"/>
    </location>
</feature>
<feature type="region of interest" description="Disordered" evidence="3">
    <location>
        <begin position="640"/>
        <end position="675"/>
    </location>
</feature>
<dbReference type="SUPFAM" id="SSF47370">
    <property type="entry name" value="Bromodomain"/>
    <property type="match status" value="2"/>
</dbReference>
<dbReference type="InterPro" id="IPR036427">
    <property type="entry name" value="Bromodomain-like_sf"/>
</dbReference>
<dbReference type="PRINTS" id="PR00503">
    <property type="entry name" value="BROMODOMAIN"/>
</dbReference>
<feature type="compositionally biased region" description="Basic residues" evidence="3">
    <location>
        <begin position="730"/>
        <end position="744"/>
    </location>
</feature>
<feature type="region of interest" description="Disordered" evidence="3">
    <location>
        <begin position="1568"/>
        <end position="1607"/>
    </location>
</feature>
<keyword evidence="1 2" id="KW-0103">Bromodomain</keyword>
<feature type="region of interest" description="Disordered" evidence="3">
    <location>
        <begin position="710"/>
        <end position="763"/>
    </location>
</feature>
<evidence type="ECO:0000256" key="2">
    <source>
        <dbReference type="PROSITE-ProRule" id="PRU00035"/>
    </source>
</evidence>
<feature type="region of interest" description="Disordered" evidence="3">
    <location>
        <begin position="1"/>
        <end position="37"/>
    </location>
</feature>
<feature type="compositionally biased region" description="Low complexity" evidence="3">
    <location>
        <begin position="745"/>
        <end position="756"/>
    </location>
</feature>
<feature type="domain" description="Bromo" evidence="4">
    <location>
        <begin position="356"/>
        <end position="432"/>
    </location>
</feature>
<evidence type="ECO:0000313" key="6">
    <source>
        <dbReference type="Proteomes" id="UP000030763"/>
    </source>
</evidence>
<feature type="compositionally biased region" description="Polar residues" evidence="3">
    <location>
        <begin position="307"/>
        <end position="319"/>
    </location>
</feature>
<dbReference type="RefSeq" id="XP_013336465.1">
    <property type="nucleotide sequence ID" value="XM_013481011.1"/>
</dbReference>
<dbReference type="PROSITE" id="PS00633">
    <property type="entry name" value="BROMODOMAIN_1"/>
    <property type="match status" value="1"/>
</dbReference>
<gene>
    <name evidence="5" type="ORF">EMWEY_00025100</name>
</gene>
<sequence length="1607" mass="167323">MHLPGASLPVGPVSPSIGSSGGSDPHKGAPSGGGGGPLARHVKRKLAGLLDGWRRVKSFRLFLEPVDVEQMECPTYYDVIKNPMDLRTMEAKLERDEYRSEEAFVCDLLLIFRNCRTFNDEATPAGQFVLRLCAEAEARSLEDLKKACKDSKAWAALEQQFSHGKQKAGARQKGGGASKRAASGGASASENTVSAAAAGPAAAAPSAVGRSAAADHNTPPQSYDSAGRNALGASPGLPCVNGLVYSGSSGVREEVATALPAREAAVSERVEGVVATSENASESTLQQTSTSGLAGVSPPSIPLTPGASGSQRAPSQANWQGEGGSFLGQGMLDIENCLAGKSWYIYCRDNILRPLKGDRYAYLFLTPVLDSPELPDAVKTSYKSVIARPMDYGTIWTKLTARDYHHPLEFFEDMFLVYSNCMAFNPPNDQQCGWLHRVAEKSRDKFVERWRRWVVRIWRAFAQHNAAAAAAPPPVLENAEAANAAAAVESEPAVAAGLAAARAELLERRHSHPVLPFAAPPQQLQQQTDICHAPLQHPQLQHPPAQHNQRCPDKAQDPSAVAASAAAAAKDPKYRALVVDLLGEDALEDASNSSLDRAATTQETLQQQLQQLQQQQQLLQHEHLQLQQQQLEMQEKEQALARVSAAGEGPVHCESPANLGVPGSSDLQQHQQQQEQLLQAIDPVAEHTDAAASTGLVAGATAGNDTAVEQQQHGDAAAAAGDVTGAAEGRKHKNKKQKHQKHMQRTQQQLQKQEAQNVQLPQEASAGVQLPSSGLLETQDQADSGAVPGYHAAAGVEEATPSPAAPAAFAAAPPGCPQVDYPAGLRGAVVVPAAVTDAPPFPVSVSPQQAAAVAATLAADAAGSSLLPNTSLGDSPRLCDIIEAPPAEILKAMGVKEVPARPIATPVPAAASAVPVAAPVSATDATLISLPPAAGTTAEASATWLAGPTPSQLSAGPAAAAAVAAPPAAATATGGVRGRACVEGSSLPPPGDEVIAGTLQTQHSTAFYDIQQQHQLLHLQTQQSREDLLPPKLRILLESTRKKGPPPRLLLLPWRGRGNGPIPEGYASRLPSTSCGPKAAVGVCAAAGTTEATAAEPTGSASASDRSVKRETTQGDSVAASAEIERATEEAPPPEAAVSDVAEKTSSSREQRSKLSLRLRSSCTSRRSTPLSNKAVPRNVFFVGDEDPETEGTLGAMCVDNEGEIAATTAEAKPPLPATPVTARDATQTKMTLAAEAAQAAAVQSTSTAHLLRLPSRVSLLPEDVDILKVHAGLGTTAANAAGAAPLLLHLKLQGADAAAAALALKGEYLVSSYLQLAAAATAEGGDENALTLGGLSHRPAAATAPGAASASGSAGVAVAKRSCWCYARPQKGQENRGSLLAGRSVFSVERQAIRNLPRRLLEEAQQKKQRRGGIADGCLLGELWGSATQKPFGEAFGGGLLQVVLRAAASGGSGDALGSSCGSGCNRLACTNEECLSDGLRFIEDLNMWAAALPSELLLPVQQQKQQRHRILRLPALDVVLLHSEPLGLVTLSKPHACSSSAPPSAGESAAAVYRAADGLRSSKVELPLQLKTEVPSQTANRKKRASGDFDCGETDTSSSGSLPMR</sequence>
<feature type="compositionally biased region" description="Basic and acidic residues" evidence="3">
    <location>
        <begin position="1141"/>
        <end position="1153"/>
    </location>
</feature>
<organism evidence="5 6">
    <name type="scientific">Eimeria maxima</name>
    <name type="common">Coccidian parasite</name>
    <dbReference type="NCBI Taxonomy" id="5804"/>
    <lineage>
        <taxon>Eukaryota</taxon>
        <taxon>Sar</taxon>
        <taxon>Alveolata</taxon>
        <taxon>Apicomplexa</taxon>
        <taxon>Conoidasida</taxon>
        <taxon>Coccidia</taxon>
        <taxon>Eucoccidiorida</taxon>
        <taxon>Eimeriorina</taxon>
        <taxon>Eimeriidae</taxon>
        <taxon>Eimeria</taxon>
    </lineage>
</organism>
<feature type="compositionally biased region" description="Polar residues" evidence="3">
    <location>
        <begin position="276"/>
        <end position="292"/>
    </location>
</feature>
<feature type="compositionally biased region" description="Low complexity" evidence="3">
    <location>
        <begin position="178"/>
        <end position="188"/>
    </location>
</feature>
<evidence type="ECO:0000313" key="5">
    <source>
        <dbReference type="EMBL" id="CDJ59820.1"/>
    </source>
</evidence>
<name>U6MDR5_EIMMA</name>
<reference evidence="5" key="2">
    <citation type="submission" date="2013-10" db="EMBL/GenBank/DDBJ databases">
        <authorList>
            <person name="Aslett M."/>
        </authorList>
    </citation>
    <scope>NUCLEOTIDE SEQUENCE [LARGE SCALE GENOMIC DNA]</scope>
    <source>
        <strain evidence="5">Weybridge</strain>
    </source>
</reference>
<feature type="domain" description="Bromo" evidence="4">
    <location>
        <begin position="54"/>
        <end position="126"/>
    </location>
</feature>
<dbReference type="InterPro" id="IPR018359">
    <property type="entry name" value="Bromodomain_CS"/>
</dbReference>
<feature type="compositionally biased region" description="Low complexity" evidence="3">
    <location>
        <begin position="537"/>
        <end position="547"/>
    </location>
</feature>
<feature type="compositionally biased region" description="Polar residues" evidence="3">
    <location>
        <begin position="1596"/>
        <end position="1607"/>
    </location>
</feature>
<evidence type="ECO:0000256" key="3">
    <source>
        <dbReference type="SAM" id="MobiDB-lite"/>
    </source>
</evidence>
<dbReference type="OrthoDB" id="21449at2759"/>
<dbReference type="Pfam" id="PF00439">
    <property type="entry name" value="Bromodomain"/>
    <property type="match status" value="2"/>
</dbReference>
<feature type="region of interest" description="Disordered" evidence="3">
    <location>
        <begin position="537"/>
        <end position="567"/>
    </location>
</feature>
<dbReference type="InterPro" id="IPR001487">
    <property type="entry name" value="Bromodomain"/>
</dbReference>
<dbReference type="Proteomes" id="UP000030763">
    <property type="component" value="Unassembled WGS sequence"/>
</dbReference>